<evidence type="ECO:0000259" key="1">
    <source>
        <dbReference type="PROSITE" id="PS51186"/>
    </source>
</evidence>
<evidence type="ECO:0000313" key="2">
    <source>
        <dbReference type="EMBL" id="MBM3331052.1"/>
    </source>
</evidence>
<dbReference type="InterPro" id="IPR013653">
    <property type="entry name" value="GCN5-like_dom"/>
</dbReference>
<evidence type="ECO:0000313" key="3">
    <source>
        <dbReference type="Proteomes" id="UP000779900"/>
    </source>
</evidence>
<name>A0A937XD92_UNCW3</name>
<dbReference type="Pfam" id="PF08445">
    <property type="entry name" value="FR47"/>
    <property type="match status" value="1"/>
</dbReference>
<gene>
    <name evidence="2" type="ORF">FJY68_04270</name>
</gene>
<reference evidence="2" key="1">
    <citation type="submission" date="2019-03" db="EMBL/GenBank/DDBJ databases">
        <title>Lake Tanganyika Metagenome-Assembled Genomes (MAGs).</title>
        <authorList>
            <person name="Tran P."/>
        </authorList>
    </citation>
    <scope>NUCLEOTIDE SEQUENCE</scope>
    <source>
        <strain evidence="2">K_DeepCast_150m_m2_040</strain>
    </source>
</reference>
<sequence>MPFCHDLDLIRPFITGNLPATSSLFNLVNGTFSSALRWVRADDLDNPHALLCRTHRLTLFADSGQAASRVLAEVPRNLRLVFSATPTRFCRLIRTHWRGPDAGRRLWYNHCYLYVLRPGRLVIDRTHRVSRLRPEDARPIAQAWPFGRSADRILRRIRSGPGYCIRRKGAPVAWSLTHDDGSMGFLHVVESYRHQGMGRTLTTALAERLLRLGVQPFMHIVTNNRASLRLTSGMGFSRAGRYSWFGTT</sequence>
<dbReference type="GO" id="GO:0047961">
    <property type="term" value="F:glycine N-acyltransferase activity"/>
    <property type="evidence" value="ECO:0007669"/>
    <property type="project" value="InterPro"/>
</dbReference>
<dbReference type="InterPro" id="IPR000182">
    <property type="entry name" value="GNAT_dom"/>
</dbReference>
<dbReference type="SUPFAM" id="SSF55729">
    <property type="entry name" value="Acyl-CoA N-acyltransferases (Nat)"/>
    <property type="match status" value="1"/>
</dbReference>
<dbReference type="PROSITE" id="PS51186">
    <property type="entry name" value="GNAT"/>
    <property type="match status" value="1"/>
</dbReference>
<dbReference type="InterPro" id="IPR016181">
    <property type="entry name" value="Acyl_CoA_acyltransferase"/>
</dbReference>
<dbReference type="PANTHER" id="PTHR15298:SF1">
    <property type="entry name" value="GLYCINE N-ACYLTRANSFERASE-LIKE PROTEIN"/>
    <property type="match status" value="1"/>
</dbReference>
<proteinExistence type="predicted"/>
<dbReference type="EMBL" id="VGIR01000017">
    <property type="protein sequence ID" value="MBM3331052.1"/>
    <property type="molecule type" value="Genomic_DNA"/>
</dbReference>
<dbReference type="InterPro" id="IPR010313">
    <property type="entry name" value="Glycine_N-acyltransferase"/>
</dbReference>
<dbReference type="Proteomes" id="UP000779900">
    <property type="component" value="Unassembled WGS sequence"/>
</dbReference>
<dbReference type="Gene3D" id="3.40.630.30">
    <property type="match status" value="1"/>
</dbReference>
<dbReference type="PANTHER" id="PTHR15298">
    <property type="entry name" value="L-COA N-ACYLTRANSFERASE-RELATED"/>
    <property type="match status" value="1"/>
</dbReference>
<organism evidence="2 3">
    <name type="scientific">candidate division WOR-3 bacterium</name>
    <dbReference type="NCBI Taxonomy" id="2052148"/>
    <lineage>
        <taxon>Bacteria</taxon>
        <taxon>Bacteria division WOR-3</taxon>
    </lineage>
</organism>
<dbReference type="AlphaFoldDB" id="A0A937XD92"/>
<protein>
    <submittedName>
        <fullName evidence="2">GNAT family N-acetyltransferase</fullName>
    </submittedName>
</protein>
<feature type="domain" description="N-acetyltransferase" evidence="1">
    <location>
        <begin position="114"/>
        <end position="248"/>
    </location>
</feature>
<accession>A0A937XD92</accession>
<comment type="caution">
    <text evidence="2">The sequence shown here is derived from an EMBL/GenBank/DDBJ whole genome shotgun (WGS) entry which is preliminary data.</text>
</comment>